<accession>A0A8K1CUV1</accession>
<gene>
    <name evidence="2" type="ORF">Poli38472_006146</name>
</gene>
<dbReference type="SUPFAM" id="SSF48371">
    <property type="entry name" value="ARM repeat"/>
    <property type="match status" value="1"/>
</dbReference>
<dbReference type="EMBL" id="SPLM01000002">
    <property type="protein sequence ID" value="TMW68678.1"/>
    <property type="molecule type" value="Genomic_DNA"/>
</dbReference>
<dbReference type="PANTHER" id="PTHR37743:SF2">
    <property type="match status" value="1"/>
</dbReference>
<dbReference type="InterPro" id="IPR016024">
    <property type="entry name" value="ARM-type_fold"/>
</dbReference>
<feature type="compositionally biased region" description="Polar residues" evidence="1">
    <location>
        <begin position="9"/>
        <end position="19"/>
    </location>
</feature>
<evidence type="ECO:0000313" key="2">
    <source>
        <dbReference type="EMBL" id="TMW68678.1"/>
    </source>
</evidence>
<reference evidence="2" key="1">
    <citation type="submission" date="2019-03" db="EMBL/GenBank/DDBJ databases">
        <title>Long read genome sequence of the mycoparasitic Pythium oligandrum ATCC 38472 isolated from sugarbeet rhizosphere.</title>
        <authorList>
            <person name="Gaulin E."/>
        </authorList>
    </citation>
    <scope>NUCLEOTIDE SEQUENCE</scope>
    <source>
        <strain evidence="2">ATCC 38472_TT</strain>
    </source>
</reference>
<dbReference type="OrthoDB" id="79603at2759"/>
<protein>
    <submittedName>
        <fullName evidence="2">Uncharacterized protein</fullName>
    </submittedName>
</protein>
<evidence type="ECO:0000256" key="1">
    <source>
        <dbReference type="SAM" id="MobiDB-lite"/>
    </source>
</evidence>
<evidence type="ECO:0000313" key="3">
    <source>
        <dbReference type="Proteomes" id="UP000794436"/>
    </source>
</evidence>
<proteinExistence type="predicted"/>
<dbReference type="Proteomes" id="UP000794436">
    <property type="component" value="Unassembled WGS sequence"/>
</dbReference>
<dbReference type="AlphaFoldDB" id="A0A8K1CUV1"/>
<dbReference type="PANTHER" id="PTHR37743">
    <property type="entry name" value="ARM REPEAT SUPERFAMILY PROTEIN"/>
    <property type="match status" value="1"/>
</dbReference>
<name>A0A8K1CUV1_PYTOL</name>
<feature type="region of interest" description="Disordered" evidence="1">
    <location>
        <begin position="1"/>
        <end position="25"/>
    </location>
</feature>
<sequence length="1079" mass="118616">MTEWGLRQVRTTPIATSTASERRSDHAHASLGRLLRILADSRSESFHMERALAEATAPWSHEASGSGDVGSRVLSLTDHKHIAQLQQVVRAIDKALHTQDAAARNLLGSVTSALIAQAVDACSSTKSNRCVWTKQSKKRLVLLDWMVQQQSQHASSVVFEVLLDGVSQSSDKKQQLTACLVLTELLQRQRLRLRQSQVLQTDLSVFVKPLTHILKAGVVTTTTGLKPSTLGLAAMDALIFVAAAESIRMGLKPSSGTAPQVSAFVVALEVILSTLHQWYDSVPRRRLLIIAVEQLEAHMRVYGTSEARDAFEMLCWHWNASAVWLCTRSESVLTARKRFDVIIPMLIDQLYESSKNATTITTTSHTLAASLRRLGLLLGVSSSPASLLQALPVANQGRLLLALAELTARSETKLLSAQAFDLLHFATTEGCLLRSAEERTEFCKLLAHRLVAATEKMKSPAIEFLADCVLRWNLVVEDIVRADSGENQVRVGLAVVDSILTRLDTLLRAEPALRKQWRNTLTSWSVHVLQHPSRTIREDVASLIPFLDPMLTLQTVLTSKYWYHDDKTTSDIITLVFVAAKNQGTQHVEEVANALFDIACRGATSAIVGGDISTPGDFLKLNTASTPPHADSVMRFQTLFLSGWCTTASPVVQTACLVALINKLFGCPRDAVILKWLRALVAIGWFSTAWSVVLPMITEHMQRLECLTESLLEDDSTYATKAVEHLLFAHLAPMLVLRLLPKPLFHQNSVHLGALADVLWHQALDPLEFKEVKMISIEVLGQFSPLGIVNDVLAVLQLFLYEQGVVINEQEAISCQLESSPSTCGFVTAKLMMYYLNRIVSDPDTTAKSLGIATTNVVGVLFHVLSIPCDPTEPFSSQRSPLVDLQTGAIECIALLVVSELKTKEMPVVDSLLRIITVDSCSPQLRICACNVLLSALNKLEAVWLPCFQSHVLSNRLLMSLPATRPPAPVLAGYLQMLFSFIFKASEMLHNDKSAFLSQCFAVVGDVMQASALTDLVAMNALKVFGVLISKVPGSWNHIGAERQDCLVRILQQLRDSDIRDKPLRNLAHSLLVALSGEC</sequence>
<organism evidence="2 3">
    <name type="scientific">Pythium oligandrum</name>
    <name type="common">Mycoparasitic fungus</name>
    <dbReference type="NCBI Taxonomy" id="41045"/>
    <lineage>
        <taxon>Eukaryota</taxon>
        <taxon>Sar</taxon>
        <taxon>Stramenopiles</taxon>
        <taxon>Oomycota</taxon>
        <taxon>Peronosporomycetes</taxon>
        <taxon>Pythiales</taxon>
        <taxon>Pythiaceae</taxon>
        <taxon>Pythium</taxon>
    </lineage>
</organism>
<keyword evidence="3" id="KW-1185">Reference proteome</keyword>
<comment type="caution">
    <text evidence="2">The sequence shown here is derived from an EMBL/GenBank/DDBJ whole genome shotgun (WGS) entry which is preliminary data.</text>
</comment>